<dbReference type="CDD" id="cd19099">
    <property type="entry name" value="AKR_unchar"/>
    <property type="match status" value="1"/>
</dbReference>
<accession>A0A433DBN6</accession>
<reference evidence="2 3" key="1">
    <citation type="journal article" date="2018" name="New Phytol.">
        <title>Phylogenomics of Endogonaceae and evolution of mycorrhizas within Mucoromycota.</title>
        <authorList>
            <person name="Chang Y."/>
            <person name="Desiro A."/>
            <person name="Na H."/>
            <person name="Sandor L."/>
            <person name="Lipzen A."/>
            <person name="Clum A."/>
            <person name="Barry K."/>
            <person name="Grigoriev I.V."/>
            <person name="Martin F.M."/>
            <person name="Stajich J.E."/>
            <person name="Smith M.E."/>
            <person name="Bonito G."/>
            <person name="Spatafora J.W."/>
        </authorList>
    </citation>
    <scope>NUCLEOTIDE SEQUENCE [LARGE SCALE GENOMIC DNA]</scope>
    <source>
        <strain evidence="2 3">GMNB39</strain>
    </source>
</reference>
<dbReference type="InterPro" id="IPR020471">
    <property type="entry name" value="AKR"/>
</dbReference>
<evidence type="ECO:0000259" key="1">
    <source>
        <dbReference type="Pfam" id="PF00248"/>
    </source>
</evidence>
<dbReference type="Proteomes" id="UP000268093">
    <property type="component" value="Unassembled WGS sequence"/>
</dbReference>
<evidence type="ECO:0000313" key="3">
    <source>
        <dbReference type="Proteomes" id="UP000268093"/>
    </source>
</evidence>
<keyword evidence="3" id="KW-1185">Reference proteome</keyword>
<dbReference type="GO" id="GO:0005829">
    <property type="term" value="C:cytosol"/>
    <property type="evidence" value="ECO:0007669"/>
    <property type="project" value="TreeGrafter"/>
</dbReference>
<gene>
    <name evidence="2" type="ORF">BC936DRAFT_144807</name>
</gene>
<comment type="caution">
    <text evidence="2">The sequence shown here is derived from an EMBL/GenBank/DDBJ whole genome shotgun (WGS) entry which is preliminary data.</text>
</comment>
<dbReference type="Pfam" id="PF00248">
    <property type="entry name" value="Aldo_ket_red"/>
    <property type="match status" value="1"/>
</dbReference>
<dbReference type="OrthoDB" id="48988at2759"/>
<dbReference type="AlphaFoldDB" id="A0A433DBN6"/>
<organism evidence="2 3">
    <name type="scientific">Jimgerdemannia flammicorona</name>
    <dbReference type="NCBI Taxonomy" id="994334"/>
    <lineage>
        <taxon>Eukaryota</taxon>
        <taxon>Fungi</taxon>
        <taxon>Fungi incertae sedis</taxon>
        <taxon>Mucoromycota</taxon>
        <taxon>Mucoromycotina</taxon>
        <taxon>Endogonomycetes</taxon>
        <taxon>Endogonales</taxon>
        <taxon>Endogonaceae</taxon>
        <taxon>Jimgerdemannia</taxon>
    </lineage>
</organism>
<dbReference type="InterPro" id="IPR023210">
    <property type="entry name" value="NADP_OxRdtase_dom"/>
</dbReference>
<protein>
    <submittedName>
        <fullName evidence="2">NADP-dependent oxidoreductase domain-containing protein</fullName>
    </submittedName>
</protein>
<dbReference type="Gene3D" id="3.20.20.100">
    <property type="entry name" value="NADP-dependent oxidoreductase domain"/>
    <property type="match status" value="1"/>
</dbReference>
<sequence length="294" mass="31541">MLNLTRLSSSCPAASSTPGLTRRFLASHPHHTATNGATASFKHVGIPHATIPKTGVAVSRIGFGGYRINNSTAEHKLALLEAVKSGVNVIDTSAHFENGASEELIGEALKDLFVNNFIKREQLVLISKAGYLQRSDTKDFVASDYVQINDKHFHSLSPAVLDAHITRSLRRMGIDQLDVFMLNSPERMLLAKNKPFTKSDVYASISLAIRHLDTEVAQGRIGGYGICSNSMSNPLAPDHISLATILDDLGHGRADNFVAVQAPFNLFERGVVGGDVYEDGVAAAGDPLAKIAAV</sequence>
<feature type="domain" description="NADP-dependent oxidoreductase" evidence="1">
    <location>
        <begin position="60"/>
        <end position="267"/>
    </location>
</feature>
<dbReference type="PANTHER" id="PTHR42686:SF1">
    <property type="entry name" value="GH17980P-RELATED"/>
    <property type="match status" value="1"/>
</dbReference>
<dbReference type="InterPro" id="IPR036812">
    <property type="entry name" value="NAD(P)_OxRdtase_dom_sf"/>
</dbReference>
<name>A0A433DBN6_9FUNG</name>
<evidence type="ECO:0000313" key="2">
    <source>
        <dbReference type="EMBL" id="RUP48235.1"/>
    </source>
</evidence>
<dbReference type="EMBL" id="RBNI01003553">
    <property type="protein sequence ID" value="RUP48235.1"/>
    <property type="molecule type" value="Genomic_DNA"/>
</dbReference>
<dbReference type="PANTHER" id="PTHR42686">
    <property type="entry name" value="GH17980P-RELATED"/>
    <property type="match status" value="1"/>
</dbReference>
<dbReference type="GO" id="GO:0016491">
    <property type="term" value="F:oxidoreductase activity"/>
    <property type="evidence" value="ECO:0007669"/>
    <property type="project" value="InterPro"/>
</dbReference>
<proteinExistence type="predicted"/>
<dbReference type="SUPFAM" id="SSF51430">
    <property type="entry name" value="NAD(P)-linked oxidoreductase"/>
    <property type="match status" value="1"/>
</dbReference>